<dbReference type="Gene3D" id="3.40.50.300">
    <property type="entry name" value="P-loop containing nucleotide triphosphate hydrolases"/>
    <property type="match status" value="1"/>
</dbReference>
<dbReference type="GO" id="GO:0005524">
    <property type="term" value="F:ATP binding"/>
    <property type="evidence" value="ECO:0007669"/>
    <property type="project" value="InterPro"/>
</dbReference>
<evidence type="ECO:0000259" key="1">
    <source>
        <dbReference type="Pfam" id="PF01695"/>
    </source>
</evidence>
<dbReference type="InterPro" id="IPR028350">
    <property type="entry name" value="DNAC/IstB-like"/>
</dbReference>
<evidence type="ECO:0000313" key="2">
    <source>
        <dbReference type="EMBL" id="SDS45410.1"/>
    </source>
</evidence>
<keyword evidence="3" id="KW-1185">Reference proteome</keyword>
<protein>
    <submittedName>
        <fullName evidence="2">DNA replication protein DnaC</fullName>
    </submittedName>
</protein>
<dbReference type="OrthoDB" id="9776217at2"/>
<evidence type="ECO:0000313" key="3">
    <source>
        <dbReference type="Proteomes" id="UP000199700"/>
    </source>
</evidence>
<dbReference type="RefSeq" id="WP_092105348.1">
    <property type="nucleotide sequence ID" value="NZ_LT629739.1"/>
</dbReference>
<dbReference type="STRING" id="629680.SAMN04489751_2055"/>
<reference evidence="2" key="1">
    <citation type="submission" date="2016-10" db="EMBL/GenBank/DDBJ databases">
        <authorList>
            <person name="Varghese N."/>
            <person name="Submissions S."/>
        </authorList>
    </citation>
    <scope>NUCLEOTIDE SEQUENCE [LARGE SCALE GENOMIC DNA]</scope>
    <source>
        <strain evidence="2">DSM 22082</strain>
    </source>
</reference>
<name>A0A1H1SBC7_BRESA</name>
<dbReference type="PANTHER" id="PTHR30050">
    <property type="entry name" value="CHROMOSOMAL REPLICATION INITIATOR PROTEIN DNAA"/>
    <property type="match status" value="1"/>
</dbReference>
<dbReference type="InterPro" id="IPR027417">
    <property type="entry name" value="P-loop_NTPase"/>
</dbReference>
<dbReference type="Proteomes" id="UP000199700">
    <property type="component" value="Chromosome"/>
</dbReference>
<dbReference type="EMBL" id="LT629739">
    <property type="protein sequence ID" value="SDS45410.1"/>
    <property type="molecule type" value="Genomic_DNA"/>
</dbReference>
<dbReference type="SUPFAM" id="SSF52540">
    <property type="entry name" value="P-loop containing nucleoside triphosphate hydrolases"/>
    <property type="match status" value="1"/>
</dbReference>
<accession>A0A1H1SBC7</accession>
<dbReference type="PIRSF" id="PIRSF003073">
    <property type="entry name" value="DNAC_TnpB_IstB"/>
    <property type="match status" value="1"/>
</dbReference>
<dbReference type="PANTHER" id="PTHR30050:SF4">
    <property type="entry name" value="ATP-BINDING PROTEIN RV3427C IN INSERTION SEQUENCE-RELATED"/>
    <property type="match status" value="1"/>
</dbReference>
<dbReference type="InterPro" id="IPR002611">
    <property type="entry name" value="IstB_ATP-bd"/>
</dbReference>
<feature type="domain" description="IstB-like ATP-binding" evidence="1">
    <location>
        <begin position="15"/>
        <end position="247"/>
    </location>
</feature>
<organism evidence="2 3">
    <name type="scientific">Brevibacterium sandarakinum</name>
    <dbReference type="NCBI Taxonomy" id="629680"/>
    <lineage>
        <taxon>Bacteria</taxon>
        <taxon>Bacillati</taxon>
        <taxon>Actinomycetota</taxon>
        <taxon>Actinomycetes</taxon>
        <taxon>Micrococcales</taxon>
        <taxon>Brevibacteriaceae</taxon>
        <taxon>Brevibacterium</taxon>
    </lineage>
</organism>
<dbReference type="Pfam" id="PF01695">
    <property type="entry name" value="IstB_IS21"/>
    <property type="match status" value="1"/>
</dbReference>
<sequence length="256" mass="28490">MSDHHLTTDDMAVFTQLRMTAFGQTIIDIANDSSYDDWTFSHKIHHALDIELAARAERRVFKLLKASHTPNPAACVEDIRYLPGRTLTRDVVDRLASCTWVENASNVVILGKTSVGKSYLAQALVNAACRKDYTVGYWRLDDLGNRLAVYQPSDPGGLKFLDSLRACDVLVLDDFLTTPITMATTSKLLNILASREGRGATIVTSQFDPEDWYKSLHDAVIAESILSRLVSVSEIVQLDGPNMRRETHEPLVPDLS</sequence>
<dbReference type="GO" id="GO:0006260">
    <property type="term" value="P:DNA replication"/>
    <property type="evidence" value="ECO:0007669"/>
    <property type="project" value="TreeGrafter"/>
</dbReference>
<proteinExistence type="predicted"/>
<gene>
    <name evidence="2" type="ORF">SAMN04489751_2055</name>
</gene>
<dbReference type="AlphaFoldDB" id="A0A1H1SBC7"/>